<dbReference type="GO" id="GO:0019752">
    <property type="term" value="P:carboxylic acid metabolic process"/>
    <property type="evidence" value="ECO:0007669"/>
    <property type="project" value="InterPro"/>
</dbReference>
<dbReference type="GO" id="GO:0005737">
    <property type="term" value="C:cytoplasm"/>
    <property type="evidence" value="ECO:0007669"/>
    <property type="project" value="TreeGrafter"/>
</dbReference>
<keyword evidence="4 6" id="KW-0456">Lyase</keyword>
<protein>
    <submittedName>
        <fullName evidence="7">Aromatic-L-amino-acid decarboxylase</fullName>
    </submittedName>
</protein>
<dbReference type="PANTHER" id="PTHR11999:SF165">
    <property type="entry name" value="DECARBOXYLASE, PUTATIVE (AFU_ORTHOLOGUE AFUA_2G04980)-RELATED"/>
    <property type="match status" value="1"/>
</dbReference>
<evidence type="ECO:0000256" key="3">
    <source>
        <dbReference type="ARBA" id="ARBA00022898"/>
    </source>
</evidence>
<dbReference type="GO" id="GO:0030170">
    <property type="term" value="F:pyridoxal phosphate binding"/>
    <property type="evidence" value="ECO:0007669"/>
    <property type="project" value="InterPro"/>
</dbReference>
<evidence type="ECO:0000313" key="7">
    <source>
        <dbReference type="EMBL" id="MBE0345932.1"/>
    </source>
</evidence>
<dbReference type="InterPro" id="IPR010977">
    <property type="entry name" value="Aromatic_deC"/>
</dbReference>
<reference evidence="7 8" key="1">
    <citation type="submission" date="2015-06" db="EMBL/GenBank/DDBJ databases">
        <title>Genome sequence of Pseudoalteromonas peptidolytica.</title>
        <authorList>
            <person name="Xie B.-B."/>
            <person name="Rong J.-C."/>
            <person name="Qin Q.-L."/>
            <person name="Zhang Y.-Z."/>
        </authorList>
    </citation>
    <scope>NUCLEOTIDE SEQUENCE [LARGE SCALE GENOMIC DNA]</scope>
    <source>
        <strain evidence="7 8">F12-50-A1</strain>
    </source>
</reference>
<evidence type="ECO:0000256" key="1">
    <source>
        <dbReference type="ARBA" id="ARBA00001933"/>
    </source>
</evidence>
<dbReference type="InterPro" id="IPR002129">
    <property type="entry name" value="PyrdxlP-dep_de-COase"/>
</dbReference>
<dbReference type="PANTHER" id="PTHR11999">
    <property type="entry name" value="GROUP II PYRIDOXAL-5-PHOSPHATE DECARBOXYLASE"/>
    <property type="match status" value="1"/>
</dbReference>
<name>A0A8I0T444_9GAMM</name>
<dbReference type="Proteomes" id="UP000660708">
    <property type="component" value="Unassembled WGS sequence"/>
</dbReference>
<dbReference type="InterPro" id="IPR021115">
    <property type="entry name" value="Pyridoxal-P_BS"/>
</dbReference>
<dbReference type="AlphaFoldDB" id="A0A8I0T444"/>
<sequence>MKAALNAWHELPQLLSAFSELATAFIESSKNRPVAGQNIAPPELCLSDSGMTIEQLVKQFSEHIVPNLSVSTGPRYWGFVTGGATPIATFADWLVSTYDQNVSKGDGSIATNIERQTIRWLTELFELPSSFDGLFTTGATAANYLGAVVARQFAGHQQGINVAEDGVFGLDVAVFCATPHASMLKALGLAGLGRNQLIRIKTQPNNEATDIRALELALDNSQAKSKIVIASAATVTGTDFDDLIQIRALCDKHQAWLHVDAAFGIFERIINGANGRTKGIELADSITLDAHKWLNVPYDCGVFLTRHLDYLVASCDVPAPYLVTSKCEPDFFSMGVENSRRFRALPVWMSLLAYGKQGIRQWVGKNIDQAQQLADWFACSPDYELVYYGKLNVVLFKPKGQDDSATKRLLQAINADGRIFVSPGSWQGQKVIRAALSNWQTEQVDLDIAKSALTEIIKAL</sequence>
<gene>
    <name evidence="7" type="ORF">PPEP_a0917</name>
</gene>
<dbReference type="InterPro" id="IPR015422">
    <property type="entry name" value="PyrdxlP-dep_Trfase_small"/>
</dbReference>
<dbReference type="Pfam" id="PF00282">
    <property type="entry name" value="Pyridoxal_deC"/>
    <property type="match status" value="1"/>
</dbReference>
<dbReference type="EMBL" id="AQHF01000020">
    <property type="protein sequence ID" value="MBE0345932.1"/>
    <property type="molecule type" value="Genomic_DNA"/>
</dbReference>
<dbReference type="PROSITE" id="PS00392">
    <property type="entry name" value="DDC_GAD_HDC_YDC"/>
    <property type="match status" value="1"/>
</dbReference>
<keyword evidence="8" id="KW-1185">Reference proteome</keyword>
<comment type="caution">
    <text evidence="7">The sequence shown here is derived from an EMBL/GenBank/DDBJ whole genome shotgun (WGS) entry which is preliminary data.</text>
</comment>
<dbReference type="GO" id="GO:0016831">
    <property type="term" value="F:carboxy-lyase activity"/>
    <property type="evidence" value="ECO:0007669"/>
    <property type="project" value="InterPro"/>
</dbReference>
<dbReference type="Gene3D" id="3.90.1150.10">
    <property type="entry name" value="Aspartate Aminotransferase, domain 1"/>
    <property type="match status" value="1"/>
</dbReference>
<evidence type="ECO:0000256" key="2">
    <source>
        <dbReference type="ARBA" id="ARBA00009533"/>
    </source>
</evidence>
<evidence type="ECO:0000256" key="4">
    <source>
        <dbReference type="ARBA" id="ARBA00023239"/>
    </source>
</evidence>
<keyword evidence="3 5" id="KW-0663">Pyridoxal phosphate</keyword>
<dbReference type="Gene3D" id="3.40.640.10">
    <property type="entry name" value="Type I PLP-dependent aspartate aminotransferase-like (Major domain)"/>
    <property type="match status" value="1"/>
</dbReference>
<accession>A0A8I0T444</accession>
<dbReference type="SUPFAM" id="SSF53383">
    <property type="entry name" value="PLP-dependent transferases"/>
    <property type="match status" value="1"/>
</dbReference>
<evidence type="ECO:0000256" key="6">
    <source>
        <dbReference type="RuleBase" id="RU000382"/>
    </source>
</evidence>
<evidence type="ECO:0000313" key="8">
    <source>
        <dbReference type="Proteomes" id="UP000660708"/>
    </source>
</evidence>
<feature type="modified residue" description="N6-(pyridoxal phosphate)lysine" evidence="5">
    <location>
        <position position="292"/>
    </location>
</feature>
<dbReference type="InterPro" id="IPR015421">
    <property type="entry name" value="PyrdxlP-dep_Trfase_major"/>
</dbReference>
<dbReference type="InterPro" id="IPR015424">
    <property type="entry name" value="PyrdxlP-dep_Trfase"/>
</dbReference>
<organism evidence="7 8">
    <name type="scientific">Pseudoalteromonas peptidolytica F12-50-A1</name>
    <dbReference type="NCBI Taxonomy" id="1315280"/>
    <lineage>
        <taxon>Bacteria</taxon>
        <taxon>Pseudomonadati</taxon>
        <taxon>Pseudomonadota</taxon>
        <taxon>Gammaproteobacteria</taxon>
        <taxon>Alteromonadales</taxon>
        <taxon>Pseudoalteromonadaceae</taxon>
        <taxon>Pseudoalteromonas</taxon>
    </lineage>
</organism>
<comment type="similarity">
    <text evidence="2 6">Belongs to the group II decarboxylase family.</text>
</comment>
<dbReference type="RefSeq" id="WP_147391238.1">
    <property type="nucleotide sequence ID" value="NZ_AQHF01000020.1"/>
</dbReference>
<proteinExistence type="inferred from homology"/>
<comment type="cofactor">
    <cofactor evidence="1 5 6">
        <name>pyridoxal 5'-phosphate</name>
        <dbReference type="ChEBI" id="CHEBI:597326"/>
    </cofactor>
</comment>
<evidence type="ECO:0000256" key="5">
    <source>
        <dbReference type="PIRSR" id="PIRSR602129-50"/>
    </source>
</evidence>